<dbReference type="EMBL" id="AECU01000164">
    <property type="protein sequence ID" value="EFQ06526.1"/>
    <property type="molecule type" value="Genomic_DNA"/>
</dbReference>
<dbReference type="AlphaFoldDB" id="E2ZJY4"/>
<gene>
    <name evidence="1" type="ORF">HMPREF9436_01986</name>
</gene>
<dbReference type="HOGENOM" id="CLU_3216478_0_0_9"/>
<accession>E2ZJY4</accession>
<dbReference type="Proteomes" id="UP000006028">
    <property type="component" value="Unassembled WGS sequence"/>
</dbReference>
<name>E2ZJY4_9FIRM</name>
<comment type="caution">
    <text evidence="1">The sequence shown here is derived from an EMBL/GenBank/DDBJ whole genome shotgun (WGS) entry which is preliminary data.</text>
</comment>
<evidence type="ECO:0000313" key="1">
    <source>
        <dbReference type="EMBL" id="EFQ06526.1"/>
    </source>
</evidence>
<evidence type="ECO:0000313" key="2">
    <source>
        <dbReference type="Proteomes" id="UP000006028"/>
    </source>
</evidence>
<sequence length="44" mass="4816">MNFNKNVASAALQPPKPMVYYKRYPAGLLPNTPALLRGNTKGVL</sequence>
<dbReference type="BioCyc" id="FCF748224-HMP:GTSS-1092-MONOMER"/>
<proteinExistence type="predicted"/>
<reference evidence="1 2" key="1">
    <citation type="submission" date="2010-08" db="EMBL/GenBank/DDBJ databases">
        <authorList>
            <person name="Weinstock G."/>
            <person name="Sodergren E."/>
            <person name="Clifton S."/>
            <person name="Fulton L."/>
            <person name="Fulton B."/>
            <person name="Courtney L."/>
            <person name="Fronick C."/>
            <person name="Harrison M."/>
            <person name="Strong C."/>
            <person name="Farmer C."/>
            <person name="Delahaunty K."/>
            <person name="Markovic C."/>
            <person name="Hall O."/>
            <person name="Minx P."/>
            <person name="Tomlinson C."/>
            <person name="Mitreva M."/>
            <person name="Hou S."/>
            <person name="Chen J."/>
            <person name="Wollam A."/>
            <person name="Pepin K.H."/>
            <person name="Johnson M."/>
            <person name="Bhonagiri V."/>
            <person name="Zhang X."/>
            <person name="Suruliraj S."/>
            <person name="Warren W."/>
            <person name="Chinwalla A."/>
            <person name="Mardis E.R."/>
            <person name="Wilson R.K."/>
        </authorList>
    </citation>
    <scope>NUCLEOTIDE SEQUENCE [LARGE SCALE GENOMIC DNA]</scope>
    <source>
        <strain evidence="1 2">KLE1255</strain>
    </source>
</reference>
<protein>
    <submittedName>
        <fullName evidence="1">Uncharacterized protein</fullName>
    </submittedName>
</protein>
<organism evidence="1 2">
    <name type="scientific">Faecalibacterium cf. prausnitzii KLE1255</name>
    <dbReference type="NCBI Taxonomy" id="748224"/>
    <lineage>
        <taxon>Bacteria</taxon>
        <taxon>Bacillati</taxon>
        <taxon>Bacillota</taxon>
        <taxon>Clostridia</taxon>
        <taxon>Eubacteriales</taxon>
        <taxon>Oscillospiraceae</taxon>
        <taxon>Faecalibacterium</taxon>
    </lineage>
</organism>